<dbReference type="Gene3D" id="3.30.70.20">
    <property type="match status" value="1"/>
</dbReference>
<dbReference type="PROSITE" id="PS51379">
    <property type="entry name" value="4FE4S_FER_2"/>
    <property type="match status" value="1"/>
</dbReference>
<comment type="caution">
    <text evidence="5">The sequence shown here is derived from an EMBL/GenBank/DDBJ whole genome shotgun (WGS) entry which is preliminary data.</text>
</comment>
<dbReference type="InterPro" id="IPR017896">
    <property type="entry name" value="4Fe4S_Fe-S-bd"/>
</dbReference>
<dbReference type="EMBL" id="QUAJ01000006">
    <property type="protein sequence ID" value="REI42036.1"/>
    <property type="molecule type" value="Genomic_DNA"/>
</dbReference>
<evidence type="ECO:0000256" key="2">
    <source>
        <dbReference type="ARBA" id="ARBA00023004"/>
    </source>
</evidence>
<dbReference type="PROSITE" id="PS00198">
    <property type="entry name" value="4FE4S_FER_1"/>
    <property type="match status" value="1"/>
</dbReference>
<reference evidence="5 6" key="1">
    <citation type="submission" date="2018-08" db="EMBL/GenBank/DDBJ databases">
        <title>Draft genome sequence of Psychrilyobacter sp. strain SD5 isolated from Black Sea water.</title>
        <authorList>
            <person name="Yadav S."/>
            <person name="Villanueva L."/>
            <person name="Damste J.S.S."/>
        </authorList>
    </citation>
    <scope>NUCLEOTIDE SEQUENCE [LARGE SCALE GENOMIC DNA]</scope>
    <source>
        <strain evidence="5 6">SD5</strain>
    </source>
</reference>
<name>A0ABX9KJ27_9FUSO</name>
<evidence type="ECO:0000313" key="5">
    <source>
        <dbReference type="EMBL" id="REI42036.1"/>
    </source>
</evidence>
<dbReference type="PANTHER" id="PTHR42827">
    <property type="entry name" value="IRON-SULFUR CLUSTER-BINDING PROTEIN-RELATED"/>
    <property type="match status" value="1"/>
</dbReference>
<keyword evidence="2" id="KW-0408">Iron</keyword>
<dbReference type="InterPro" id="IPR017900">
    <property type="entry name" value="4Fe4S_Fe_S_CS"/>
</dbReference>
<dbReference type="Proteomes" id="UP000263486">
    <property type="component" value="Unassembled WGS sequence"/>
</dbReference>
<evidence type="ECO:0000259" key="4">
    <source>
        <dbReference type="PROSITE" id="PS51379"/>
    </source>
</evidence>
<keyword evidence="3" id="KW-0411">Iron-sulfur</keyword>
<dbReference type="SUPFAM" id="SSF54862">
    <property type="entry name" value="4Fe-4S ferredoxins"/>
    <property type="match status" value="1"/>
</dbReference>
<evidence type="ECO:0000256" key="3">
    <source>
        <dbReference type="ARBA" id="ARBA00023014"/>
    </source>
</evidence>
<proteinExistence type="predicted"/>
<evidence type="ECO:0000256" key="1">
    <source>
        <dbReference type="ARBA" id="ARBA00022723"/>
    </source>
</evidence>
<gene>
    <name evidence="5" type="ORF">DYH56_04765</name>
</gene>
<sequence>MKMKAKSKIRNTMLKFIAKPRMNKVLKLEQNVYNNKNSYKSTAASPERFEILYEMLKLKDENVKLPGFPKTLPIIASSISDIKNTLNLLSENSGHTAKKVNKEFIKELEEYAKSLGVASIGYTKVPRKYIFKDFAIMYDNAIVFTLEMDKDIIETAPSYSTGVMVHKTYNKLGKISMKIAEFLRKNGCDVHAAHPLMGQTLYPALGELAGLGFHGNHGMLITPEFGPRVRIAAVYTNIENLPINLSNKHKWIEEFCSKCKLCEKKCPGKAIFQNPIKNEYGIIKSIDSYKCFKNFSENHGCSICIKVCPFNQVGYEKLYNVYKANNTKD</sequence>
<feature type="domain" description="4Fe-4S ferredoxin-type" evidence="4">
    <location>
        <begin position="247"/>
        <end position="276"/>
    </location>
</feature>
<keyword evidence="6" id="KW-1185">Reference proteome</keyword>
<protein>
    <recommendedName>
        <fullName evidence="4">4Fe-4S ferredoxin-type domain-containing protein</fullName>
    </recommendedName>
</protein>
<evidence type="ECO:0000313" key="6">
    <source>
        <dbReference type="Proteomes" id="UP000263486"/>
    </source>
</evidence>
<organism evidence="5 6">
    <name type="scientific">Psychrilyobacter piezotolerans</name>
    <dbReference type="NCBI Taxonomy" id="2293438"/>
    <lineage>
        <taxon>Bacteria</taxon>
        <taxon>Fusobacteriati</taxon>
        <taxon>Fusobacteriota</taxon>
        <taxon>Fusobacteriia</taxon>
        <taxon>Fusobacteriales</taxon>
        <taxon>Fusobacteriaceae</taxon>
        <taxon>Psychrilyobacter</taxon>
    </lineage>
</organism>
<accession>A0ABX9KJ27</accession>
<dbReference type="PANTHER" id="PTHR42827:SF1">
    <property type="entry name" value="IRON-SULFUR CLUSTER-BINDING PROTEIN"/>
    <property type="match status" value="1"/>
</dbReference>
<keyword evidence="1" id="KW-0479">Metal-binding</keyword>
<dbReference type="Pfam" id="PF00037">
    <property type="entry name" value="Fer4"/>
    <property type="match status" value="1"/>
</dbReference>